<feature type="region of interest" description="Disordered" evidence="1">
    <location>
        <begin position="17"/>
        <end position="82"/>
    </location>
</feature>
<proteinExistence type="predicted"/>
<organism evidence="3">
    <name type="scientific">Caenorhabditis remanei</name>
    <name type="common">Caenorhabditis vulgaris</name>
    <dbReference type="NCBI Taxonomy" id="31234"/>
    <lineage>
        <taxon>Eukaryota</taxon>
        <taxon>Metazoa</taxon>
        <taxon>Ecdysozoa</taxon>
        <taxon>Nematoda</taxon>
        <taxon>Chromadorea</taxon>
        <taxon>Rhabditida</taxon>
        <taxon>Rhabditina</taxon>
        <taxon>Rhabditomorpha</taxon>
        <taxon>Rhabditoidea</taxon>
        <taxon>Rhabditidae</taxon>
        <taxon>Peloderinae</taxon>
        <taxon>Caenorhabditis</taxon>
    </lineage>
</organism>
<protein>
    <submittedName>
        <fullName evidence="2">Uncharacterized protein</fullName>
    </submittedName>
</protein>
<gene>
    <name evidence="2" type="ORF">CRE_02581</name>
</gene>
<evidence type="ECO:0000313" key="3">
    <source>
        <dbReference type="Proteomes" id="UP000008281"/>
    </source>
</evidence>
<reference evidence="2" key="1">
    <citation type="submission" date="2007-07" db="EMBL/GenBank/DDBJ databases">
        <title>PCAP assembly of the Caenorhabditis remanei genome.</title>
        <authorList>
            <consortium name="The Caenorhabditis remanei Sequencing Consortium"/>
            <person name="Wilson R.K."/>
        </authorList>
    </citation>
    <scope>NUCLEOTIDE SEQUENCE [LARGE SCALE GENOMIC DNA]</scope>
    <source>
        <strain evidence="2">PB4641</strain>
    </source>
</reference>
<sequence>MMMNQLNPPLHSISTIWKQKPVTKPKPGQYNYSDDSTDGYSGGTGYTDFSDFADVPGGSSELPMESIPPVHWDEINTKRFHD</sequence>
<feature type="compositionally biased region" description="Basic and acidic residues" evidence="1">
    <location>
        <begin position="71"/>
        <end position="82"/>
    </location>
</feature>
<evidence type="ECO:0000313" key="2">
    <source>
        <dbReference type="EMBL" id="EFO86505.1"/>
    </source>
</evidence>
<dbReference type="AlphaFoldDB" id="E3N4U7"/>
<dbReference type="HOGENOM" id="CLU_2560465_0_0_1"/>
<dbReference type="InParanoid" id="E3N4U7"/>
<evidence type="ECO:0000256" key="1">
    <source>
        <dbReference type="SAM" id="MobiDB-lite"/>
    </source>
</evidence>
<keyword evidence="3" id="KW-1185">Reference proteome</keyword>
<dbReference type="Proteomes" id="UP000008281">
    <property type="component" value="Unassembled WGS sequence"/>
</dbReference>
<dbReference type="STRING" id="31234.E3N4U7"/>
<dbReference type="EMBL" id="DS268528">
    <property type="protein sequence ID" value="EFO86505.1"/>
    <property type="molecule type" value="Genomic_DNA"/>
</dbReference>
<accession>E3N4U7</accession>
<name>E3N4U7_CAERE</name>